<protein>
    <submittedName>
        <fullName evidence="1">Uncharacterized protein</fullName>
    </submittedName>
</protein>
<organism evidence="1 2">
    <name type="scientific">Hepatospora eriocheir</name>
    <dbReference type="NCBI Taxonomy" id="1081669"/>
    <lineage>
        <taxon>Eukaryota</taxon>
        <taxon>Fungi</taxon>
        <taxon>Fungi incertae sedis</taxon>
        <taxon>Microsporidia</taxon>
        <taxon>Hepatosporidae</taxon>
        <taxon>Hepatospora</taxon>
    </lineage>
</organism>
<dbReference type="Proteomes" id="UP000192356">
    <property type="component" value="Unassembled WGS sequence"/>
</dbReference>
<proteinExistence type="predicted"/>
<keyword evidence="2" id="KW-1185">Reference proteome</keyword>
<gene>
    <name evidence="1" type="ORF">HERIO_1836</name>
</gene>
<comment type="caution">
    <text evidence="1">The sequence shown here is derived from an EMBL/GenBank/DDBJ whole genome shotgun (WGS) entry which is preliminary data.</text>
</comment>
<sequence length="93" mass="11015">MTNHNSNHKKAIELIKSFNPVKECDIESDDTFSLYYDSSNFTEDNVLSETNFSTDETFKSTLVHVSEDFSYFDPLQNIKDQLEYDLKKYRNRK</sequence>
<dbReference type="VEuPathDB" id="MicrosporidiaDB:HERIO_1836"/>
<dbReference type="VEuPathDB" id="MicrosporidiaDB:A0H76_1364"/>
<dbReference type="EMBL" id="LVKB01000115">
    <property type="protein sequence ID" value="ORD96209.1"/>
    <property type="molecule type" value="Genomic_DNA"/>
</dbReference>
<dbReference type="AlphaFoldDB" id="A0A1X0Q8T5"/>
<reference evidence="1 2" key="1">
    <citation type="journal article" date="2017" name="Environ. Microbiol.">
        <title>Decay of the glycolytic pathway and adaptation to intranuclear parasitism within Enterocytozoonidae microsporidia.</title>
        <authorList>
            <person name="Wiredu Boakye D."/>
            <person name="Jaroenlak P."/>
            <person name="Prachumwat A."/>
            <person name="Williams T.A."/>
            <person name="Bateman K.S."/>
            <person name="Itsathitphaisarn O."/>
            <person name="Sritunyalucksana K."/>
            <person name="Paszkiewicz K.H."/>
            <person name="Moore K.A."/>
            <person name="Stentiford G.D."/>
            <person name="Williams B.A."/>
        </authorList>
    </citation>
    <scope>NUCLEOTIDE SEQUENCE [LARGE SCALE GENOMIC DNA]</scope>
    <source>
        <strain evidence="1 2">GB1</strain>
    </source>
</reference>
<evidence type="ECO:0000313" key="1">
    <source>
        <dbReference type="EMBL" id="ORD96209.1"/>
    </source>
</evidence>
<name>A0A1X0Q8T5_9MICR</name>
<evidence type="ECO:0000313" key="2">
    <source>
        <dbReference type="Proteomes" id="UP000192356"/>
    </source>
</evidence>
<accession>A0A1X0Q8T5</accession>